<evidence type="ECO:0000313" key="5">
    <source>
        <dbReference type="EMBL" id="EFO16497.2"/>
    </source>
</evidence>
<keyword evidence="3" id="KW-0812">Transmembrane</keyword>
<dbReference type="InterPro" id="IPR007527">
    <property type="entry name" value="Znf_SWIM"/>
</dbReference>
<evidence type="ECO:0000256" key="3">
    <source>
        <dbReference type="SAM" id="Phobius"/>
    </source>
</evidence>
<protein>
    <recommendedName>
        <fullName evidence="4">SWIM-type domain-containing protein</fullName>
    </recommendedName>
</protein>
<keyword evidence="1" id="KW-0863">Zinc-finger</keyword>
<gene>
    <name evidence="5" type="ORF">LOAG_12010</name>
</gene>
<dbReference type="GeneID" id="9949470"/>
<sequence>MRAAGGEEEVDANELPMGVVAAAQDDDQLSFEDSERFEEDSLCSWMSDAESLNQNWRGWSTTRNPTAQTGMEHTFGDGSGPLLPSSLLRFTGGITSPSQSRRHPISSSAATTNLGSPVSAASICANATTYNVRSLAEMAARVAARCFSFIMLEACYHAISVEKRRVNLKSGLNDRSVMFENAFAEHAAIPDKFFLSIVRWCFPESEEDVRLYSCLANGNADEFDRGEYLYQVNAVHDVFQIGYHISAVVNATGASSIISPTNSSAPPCRSKMSYNVSVRVDRCRIVSCSCSCAFKASWCQHVVAYLPVAQRLIDQLRNPNSEINAAVGAPDPTDGGHDNVAIWCLDQRTLHENIRRILIKFCLPSPTVHCDVQYLSSNQPPAASEWLSLFRPHRAKEPEGLWNLLSIVREMFRRRDENATSLLHIITEECLACSQVLIWWYQTALSQSGQWTLCPPSTNKSSSLMSNQKTPQLNCASLCDEIVQLWRLAALNPRLSSFEREQVRSEFTHIFLATYACARIYIYIYIYIYIF</sequence>
<dbReference type="KEGG" id="loa:LOAG_12010"/>
<dbReference type="EMBL" id="JH712093">
    <property type="protein sequence ID" value="EFO16497.2"/>
    <property type="molecule type" value="Genomic_DNA"/>
</dbReference>
<keyword evidence="1" id="KW-0862">Zinc</keyword>
<feature type="transmembrane region" description="Helical" evidence="3">
    <location>
        <begin position="510"/>
        <end position="530"/>
    </location>
</feature>
<dbReference type="AlphaFoldDB" id="A0A1S0TM38"/>
<feature type="domain" description="SWIM-type" evidence="4">
    <location>
        <begin position="274"/>
        <end position="310"/>
    </location>
</feature>
<dbReference type="InterPro" id="IPR057945">
    <property type="entry name" value="TPR_ZSWIM8"/>
</dbReference>
<dbReference type="GO" id="GO:0008270">
    <property type="term" value="F:zinc ion binding"/>
    <property type="evidence" value="ECO:0007669"/>
    <property type="project" value="UniProtKB-KW"/>
</dbReference>
<dbReference type="CTD" id="9949470"/>
<organism evidence="5">
    <name type="scientific">Loa loa</name>
    <name type="common">Eye worm</name>
    <name type="synonym">Filaria loa</name>
    <dbReference type="NCBI Taxonomy" id="7209"/>
    <lineage>
        <taxon>Eukaryota</taxon>
        <taxon>Metazoa</taxon>
        <taxon>Ecdysozoa</taxon>
        <taxon>Nematoda</taxon>
        <taxon>Chromadorea</taxon>
        <taxon>Rhabditida</taxon>
        <taxon>Spirurina</taxon>
        <taxon>Spiruromorpha</taxon>
        <taxon>Filarioidea</taxon>
        <taxon>Onchocercidae</taxon>
        <taxon>Loa</taxon>
    </lineage>
</organism>
<accession>A0A1S0TM38</accession>
<feature type="region of interest" description="Disordered" evidence="2">
    <location>
        <begin position="93"/>
        <end position="113"/>
    </location>
</feature>
<evidence type="ECO:0000256" key="1">
    <source>
        <dbReference type="PROSITE-ProRule" id="PRU00325"/>
    </source>
</evidence>
<proteinExistence type="predicted"/>
<keyword evidence="3" id="KW-0472">Membrane</keyword>
<dbReference type="PROSITE" id="PS50966">
    <property type="entry name" value="ZF_SWIM"/>
    <property type="match status" value="1"/>
</dbReference>
<keyword evidence="1" id="KW-0479">Metal-binding</keyword>
<dbReference type="PANTHER" id="PTHR22619:SF1">
    <property type="entry name" value="ZINC FINGER SWIM DOMAIN-CONTAINING PROTEIN 8"/>
    <property type="match status" value="1"/>
</dbReference>
<dbReference type="OMA" id="QWTLCPP"/>
<dbReference type="InParanoid" id="A0A1S0TM38"/>
<dbReference type="RefSeq" id="XP_020301398.1">
    <property type="nucleotide sequence ID" value="XM_020448461.1"/>
</dbReference>
<reference evidence="5" key="1">
    <citation type="submission" date="2012-04" db="EMBL/GenBank/DDBJ databases">
        <title>The Genome Sequence of Loa loa.</title>
        <authorList>
            <consortium name="The Broad Institute Genome Sequencing Platform"/>
            <consortium name="Broad Institute Genome Sequencing Center for Infectious Disease"/>
            <person name="Nutman T.B."/>
            <person name="Fink D.L."/>
            <person name="Russ C."/>
            <person name="Young S."/>
            <person name="Zeng Q."/>
            <person name="Gargeya S."/>
            <person name="Alvarado L."/>
            <person name="Berlin A."/>
            <person name="Chapman S.B."/>
            <person name="Chen Z."/>
            <person name="Freedman E."/>
            <person name="Gellesch M."/>
            <person name="Goldberg J."/>
            <person name="Griggs A."/>
            <person name="Gujja S."/>
            <person name="Heilman E.R."/>
            <person name="Heiman D."/>
            <person name="Howarth C."/>
            <person name="Mehta T."/>
            <person name="Neiman D."/>
            <person name="Pearson M."/>
            <person name="Roberts A."/>
            <person name="Saif S."/>
            <person name="Shea T."/>
            <person name="Shenoy N."/>
            <person name="Sisk P."/>
            <person name="Stolte C."/>
            <person name="Sykes S."/>
            <person name="White J."/>
            <person name="Yandava C."/>
            <person name="Haas B."/>
            <person name="Henn M.R."/>
            <person name="Nusbaum C."/>
            <person name="Birren B."/>
        </authorList>
    </citation>
    <scope>NUCLEOTIDE SEQUENCE [LARGE SCALE GENOMIC DNA]</scope>
</reference>
<dbReference type="PANTHER" id="PTHR22619">
    <property type="entry name" value="ZINC FINGER SWIM DOMAIN CONTAINING PROTEIN 4, 5, 6"/>
    <property type="match status" value="1"/>
</dbReference>
<name>A0A1S0TM38_LOALO</name>
<dbReference type="Pfam" id="PF25572">
    <property type="entry name" value="TPR_ZSWIM8"/>
    <property type="match status" value="1"/>
</dbReference>
<keyword evidence="3" id="KW-1133">Transmembrane helix</keyword>
<evidence type="ECO:0000259" key="4">
    <source>
        <dbReference type="PROSITE" id="PS50966"/>
    </source>
</evidence>
<evidence type="ECO:0000256" key="2">
    <source>
        <dbReference type="SAM" id="MobiDB-lite"/>
    </source>
</evidence>
<dbReference type="GO" id="GO:0031462">
    <property type="term" value="C:Cul2-RING ubiquitin ligase complex"/>
    <property type="evidence" value="ECO:0007669"/>
    <property type="project" value="TreeGrafter"/>
</dbReference>
<dbReference type="OrthoDB" id="10013584at2759"/>